<keyword evidence="1" id="KW-0175">Coiled coil</keyword>
<name>A0A7S8IG67_9CHLR</name>
<proteinExistence type="predicted"/>
<keyword evidence="3" id="KW-1185">Reference proteome</keyword>
<organism evidence="2 3">
    <name type="scientific">Phototrophicus methaneseepsis</name>
    <dbReference type="NCBI Taxonomy" id="2710758"/>
    <lineage>
        <taxon>Bacteria</taxon>
        <taxon>Bacillati</taxon>
        <taxon>Chloroflexota</taxon>
        <taxon>Candidatus Thermofontia</taxon>
        <taxon>Phototrophicales</taxon>
        <taxon>Phototrophicaceae</taxon>
        <taxon>Phototrophicus</taxon>
    </lineage>
</organism>
<reference evidence="2 3" key="1">
    <citation type="submission" date="2020-02" db="EMBL/GenBank/DDBJ databases">
        <authorList>
            <person name="Zheng R.K."/>
            <person name="Sun C.M."/>
        </authorList>
    </citation>
    <scope>NUCLEOTIDE SEQUENCE [LARGE SCALE GENOMIC DNA]</scope>
    <source>
        <strain evidence="3">rifampicinis</strain>
    </source>
</reference>
<evidence type="ECO:0000313" key="2">
    <source>
        <dbReference type="EMBL" id="QPC84254.1"/>
    </source>
</evidence>
<dbReference type="RefSeq" id="WP_195172317.1">
    <property type="nucleotide sequence ID" value="NZ_CP062983.1"/>
</dbReference>
<gene>
    <name evidence="2" type="ORF">G4Y79_07735</name>
</gene>
<evidence type="ECO:0000313" key="3">
    <source>
        <dbReference type="Proteomes" id="UP000594468"/>
    </source>
</evidence>
<evidence type="ECO:0000256" key="1">
    <source>
        <dbReference type="SAM" id="Coils"/>
    </source>
</evidence>
<dbReference type="KEGG" id="pmet:G4Y79_07735"/>
<dbReference type="Proteomes" id="UP000594468">
    <property type="component" value="Chromosome"/>
</dbReference>
<sequence length="922" mass="101432">MNTALQHAVYSVPYMEAAESDDNAVVWGRTVDFPINTLSALHEAISLAPFDAEDASHTQALALVPHPTEADTFVLALAEKEDEQAHLHYILLSLEARDALKGDLSRIRKLAQVPIRAGTVTDAPLDPLTVPDPDPVIDRKANLQALRDLLPDGDMQTAFALLGALLHPDPLHISNYEADLDARLQLIQGLLCLLPVSARSRILFNTHTLTAQPNVQIQFDGEVPEGVSVYPIDWEHLQLSGTLLTANAYVAYLNNVWDEDIDAFVTLLDAMASYAPILMAQEPSTEGLAAIARRNQGDRAVQSGIEISTQDLLSVIEGPIPPTDELYTAYIKRLFKHALDEHATDVAAEIVRRIDADPELETALQPLLTEALDQQPDAAYMMARVGLGQRNGTPEPEPTPEEEARRGKWLSRLHTAAENALAVAMETNDPAIISNWLRLISREPSAYNLIDILCQGITDALPQAHQDTELAQELLVLAVKRCDNLVPELIADETLMAQLPDELAATLQEPTSVGIEALADGARELFLLAVRRALSAEKPTLNSPIIRLLWQMHQGSHIILTEPYRPATLIRDIVAAGPSKLINGAIDTLLTLILNENEDALFRELAASLSQQAYLAGALARVLQKSNRDDDDKIMLISNLISSDHLTSQQAANSYVAMMEERPWEKEDEELVEQLARVLNQNPDISVEPGTLWHMIDLAEDTRSELMLRAAVRRLLDQLEEDAAALEGDTAKQFQRLRKAINWNPAARSNMMSWWRSYTGKLPLAQLQFLDQALEGSRSLEEMRAIVQTHISLRKVIGTRSLPEFAEQINTAFTVLGAIADGFDSNSRNLGVDTQTIRTVLADQTEELTPDEQQVLATNLKELAQLLTAMAANRSKPGLIRSDEAVDRGLASGEQAPQSALDVMKWLAGYMEGAQPSAEADD</sequence>
<feature type="coiled-coil region" evidence="1">
    <location>
        <begin position="709"/>
        <end position="736"/>
    </location>
</feature>
<protein>
    <submittedName>
        <fullName evidence="2">Uncharacterized protein</fullName>
    </submittedName>
</protein>
<accession>A0A7S8IG67</accession>
<dbReference type="EMBL" id="CP062983">
    <property type="protein sequence ID" value="QPC84254.1"/>
    <property type="molecule type" value="Genomic_DNA"/>
</dbReference>
<dbReference type="AlphaFoldDB" id="A0A7S8IG67"/>